<proteinExistence type="predicted"/>
<gene>
    <name evidence="2" type="ORF">PQU92_15650</name>
</gene>
<protein>
    <recommendedName>
        <fullName evidence="4">DUF2393 domain-containing protein</fullName>
    </recommendedName>
</protein>
<dbReference type="EMBL" id="JAQQKX010000014">
    <property type="protein sequence ID" value="MDC7684719.1"/>
    <property type="molecule type" value="Genomic_DNA"/>
</dbReference>
<organism evidence="2 3">
    <name type="scientific">Asticcacaulis aquaticus</name>
    <dbReference type="NCBI Taxonomy" id="2984212"/>
    <lineage>
        <taxon>Bacteria</taxon>
        <taxon>Pseudomonadati</taxon>
        <taxon>Pseudomonadota</taxon>
        <taxon>Alphaproteobacteria</taxon>
        <taxon>Caulobacterales</taxon>
        <taxon>Caulobacteraceae</taxon>
        <taxon>Asticcacaulis</taxon>
    </lineage>
</organism>
<keyword evidence="1" id="KW-0472">Membrane</keyword>
<feature type="transmembrane region" description="Helical" evidence="1">
    <location>
        <begin position="35"/>
        <end position="53"/>
    </location>
</feature>
<keyword evidence="1" id="KW-1133">Transmembrane helix</keyword>
<evidence type="ECO:0008006" key="4">
    <source>
        <dbReference type="Google" id="ProtNLM"/>
    </source>
</evidence>
<evidence type="ECO:0000256" key="1">
    <source>
        <dbReference type="SAM" id="Phobius"/>
    </source>
</evidence>
<evidence type="ECO:0000313" key="2">
    <source>
        <dbReference type="EMBL" id="MDC7684719.1"/>
    </source>
</evidence>
<keyword evidence="3" id="KW-1185">Reference proteome</keyword>
<accession>A0ABT5HXB3</accession>
<sequence length="180" mass="19657">MTFYGFLVGTLAVVAVIAFIGTLFRLPFFGNRRRYGLIVLVIVIAIGSSLDGLKSEKDIAEDKEIDQIRSGMKEEKDAKKDLTTDALINFDARTVEGTITNPSPYGFKNVKLKCKAFAPSGKKVETVKVEVMRSVPANGKLSFSDVPIMEFIDRQATSSYCEVTGAERSYGAEAAPAETK</sequence>
<name>A0ABT5HXB3_9CAUL</name>
<evidence type="ECO:0000313" key="3">
    <source>
        <dbReference type="Proteomes" id="UP001214854"/>
    </source>
</evidence>
<keyword evidence="1" id="KW-0812">Transmembrane</keyword>
<comment type="caution">
    <text evidence="2">The sequence shown here is derived from an EMBL/GenBank/DDBJ whole genome shotgun (WGS) entry which is preliminary data.</text>
</comment>
<feature type="transmembrane region" description="Helical" evidence="1">
    <location>
        <begin position="6"/>
        <end position="28"/>
    </location>
</feature>
<reference evidence="2 3" key="1">
    <citation type="submission" date="2023-01" db="EMBL/GenBank/DDBJ databases">
        <title>Novel species of the genus Asticcacaulis isolated from rivers.</title>
        <authorList>
            <person name="Lu H."/>
        </authorList>
    </citation>
    <scope>NUCLEOTIDE SEQUENCE [LARGE SCALE GENOMIC DNA]</scope>
    <source>
        <strain evidence="2 3">BYS171W</strain>
    </source>
</reference>
<dbReference type="Proteomes" id="UP001214854">
    <property type="component" value="Unassembled WGS sequence"/>
</dbReference>
<dbReference type="RefSeq" id="WP_272749189.1">
    <property type="nucleotide sequence ID" value="NZ_JAQQKX010000014.1"/>
</dbReference>